<organism evidence="10 11">
    <name type="scientific">Bilophila wadsworthia (strain 3_1_6)</name>
    <dbReference type="NCBI Taxonomy" id="563192"/>
    <lineage>
        <taxon>Bacteria</taxon>
        <taxon>Pseudomonadati</taxon>
        <taxon>Thermodesulfobacteriota</taxon>
        <taxon>Desulfovibrionia</taxon>
        <taxon>Desulfovibrionales</taxon>
        <taxon>Desulfovibrionaceae</taxon>
        <taxon>Bilophila</taxon>
    </lineage>
</organism>
<comment type="similarity">
    <text evidence="2">Belongs to the cation diffusion facilitator (CDF) transporter (TC 2.A.4) family.</text>
</comment>
<evidence type="ECO:0000313" key="10">
    <source>
        <dbReference type="EMBL" id="EFV45256.1"/>
    </source>
</evidence>
<keyword evidence="11" id="KW-1185">Reference proteome</keyword>
<dbReference type="GO" id="GO:0008324">
    <property type="term" value="F:monoatomic cation transmembrane transporter activity"/>
    <property type="evidence" value="ECO:0007669"/>
    <property type="project" value="InterPro"/>
</dbReference>
<dbReference type="SUPFAM" id="SSF160240">
    <property type="entry name" value="Cation efflux protein cytoplasmic domain-like"/>
    <property type="match status" value="3"/>
</dbReference>
<dbReference type="PANTHER" id="PTHR43840">
    <property type="entry name" value="MITOCHONDRIAL METAL TRANSPORTER 1-RELATED"/>
    <property type="match status" value="1"/>
</dbReference>
<feature type="transmembrane region" description="Helical" evidence="7">
    <location>
        <begin position="21"/>
        <end position="42"/>
    </location>
</feature>
<dbReference type="InterPro" id="IPR050291">
    <property type="entry name" value="CDF_Transporter"/>
</dbReference>
<keyword evidence="3" id="KW-0813">Transport</keyword>
<sequence>MTTETAHHEAHSEKQHAALSSLFWALFLTLIKLGAGLATNSLGILSEALHSSLDLVAAGITFFAVRVAARPADETHPYGYGKIENLSALAETVLLLVTCGWIVHEAVNRLFFDAPEITPSWWGVIIILISLLVDVNRAAMLRRVAQKHKSQALEADALHFTTDIWSSGVVLVGLLCVQASEYLPADSPFRGILHMADAIAALFVSGIVVVVGFRLSRRAVTMLLDGGGKEHSEALEQALAKQLPLCRVRRLRVRESGADVFMDITVEAPATLRLDAAHDVSCVIEDIAHEIVPSADITVHVEPAQEETESMLQLVRTVAAAHKLSVHNLILSEQSGGLLVFLHVEASPDMTLREAHEYVVMFEKALGKRLNTTRIETHIEPEDRLCAPENALPFDADLHYVRAAVDSILPEFPMVSNVHDLRLTHMGGTPLVSFHCIIDGDLSLAAAHDVATDMERRLRTCAPKLDRILIHTDPSALIVMPEER</sequence>
<feature type="transmembrane region" description="Helical" evidence="7">
    <location>
        <begin position="88"/>
        <end position="107"/>
    </location>
</feature>
<dbReference type="InterPro" id="IPR027469">
    <property type="entry name" value="Cation_efflux_TMD_sf"/>
</dbReference>
<dbReference type="RefSeq" id="WP_005025610.1">
    <property type="nucleotide sequence ID" value="NZ_KE150238.1"/>
</dbReference>
<dbReference type="eggNOG" id="COG0053">
    <property type="taxonomic scope" value="Bacteria"/>
</dbReference>
<comment type="caution">
    <text evidence="10">The sequence shown here is derived from an EMBL/GenBank/DDBJ whole genome shotgun (WGS) entry which is preliminary data.</text>
</comment>
<feature type="domain" description="Cation efflux protein transmembrane" evidence="8">
    <location>
        <begin position="21"/>
        <end position="224"/>
    </location>
</feature>
<feature type="transmembrane region" description="Helical" evidence="7">
    <location>
        <begin position="157"/>
        <end position="180"/>
    </location>
</feature>
<reference evidence="10 11" key="1">
    <citation type="submission" date="2010-10" db="EMBL/GenBank/DDBJ databases">
        <authorList>
            <consortium name="The Broad Institute Genome Sequencing Platform"/>
            <person name="Ward D."/>
            <person name="Earl A."/>
            <person name="Feldgarden M."/>
            <person name="Young S.K."/>
            <person name="Gargeya S."/>
            <person name="Zeng Q."/>
            <person name="Alvarado L."/>
            <person name="Berlin A."/>
            <person name="Bochicchio J."/>
            <person name="Chapman S.B."/>
            <person name="Chen Z."/>
            <person name="Freedman E."/>
            <person name="Gellesch M."/>
            <person name="Goldberg J."/>
            <person name="Griggs A."/>
            <person name="Gujja S."/>
            <person name="Heilman E."/>
            <person name="Heiman D."/>
            <person name="Howarth C."/>
            <person name="Mehta T."/>
            <person name="Neiman D."/>
            <person name="Pearson M."/>
            <person name="Roberts A."/>
            <person name="Saif S."/>
            <person name="Shea T."/>
            <person name="Shenoy N."/>
            <person name="Sisk P."/>
            <person name="Stolte C."/>
            <person name="Sykes S."/>
            <person name="White J."/>
            <person name="Yandava C."/>
            <person name="Allen-Vercoe E."/>
            <person name="Sibley C."/>
            <person name="Ambrose C.E."/>
            <person name="Strauss J."/>
            <person name="Daigneault M."/>
            <person name="Haas B."/>
            <person name="Nusbaum C."/>
            <person name="Birren B."/>
        </authorList>
    </citation>
    <scope>NUCLEOTIDE SEQUENCE [LARGE SCALE GENOMIC DNA]</scope>
    <source>
        <strain evidence="10 11">3_1_6</strain>
    </source>
</reference>
<dbReference type="InterPro" id="IPR058533">
    <property type="entry name" value="Cation_efflux_TM"/>
</dbReference>
<feature type="domain" description="Cation efflux protein cytoplasmic" evidence="9">
    <location>
        <begin position="232"/>
        <end position="303"/>
    </location>
</feature>
<dbReference type="GeneID" id="78086101"/>
<dbReference type="SUPFAM" id="SSF161111">
    <property type="entry name" value="Cation efflux protein transmembrane domain-like"/>
    <property type="match status" value="1"/>
</dbReference>
<keyword evidence="6 7" id="KW-0472">Membrane</keyword>
<dbReference type="HOGENOM" id="CLU_044569_0_0_7"/>
<name>E5Y456_BILW3</name>
<evidence type="ECO:0000256" key="5">
    <source>
        <dbReference type="ARBA" id="ARBA00022989"/>
    </source>
</evidence>
<evidence type="ECO:0000256" key="1">
    <source>
        <dbReference type="ARBA" id="ARBA00004141"/>
    </source>
</evidence>
<evidence type="ECO:0000256" key="7">
    <source>
        <dbReference type="SAM" id="Phobius"/>
    </source>
</evidence>
<proteinExistence type="inferred from homology"/>
<evidence type="ECO:0000256" key="2">
    <source>
        <dbReference type="ARBA" id="ARBA00008114"/>
    </source>
</evidence>
<evidence type="ECO:0000256" key="6">
    <source>
        <dbReference type="ARBA" id="ARBA00023136"/>
    </source>
</evidence>
<evidence type="ECO:0000256" key="4">
    <source>
        <dbReference type="ARBA" id="ARBA00022692"/>
    </source>
</evidence>
<feature type="domain" description="Cation efflux protein cytoplasmic" evidence="9">
    <location>
        <begin position="321"/>
        <end position="382"/>
    </location>
</feature>
<feature type="transmembrane region" description="Helical" evidence="7">
    <location>
        <begin position="48"/>
        <end position="68"/>
    </location>
</feature>
<dbReference type="Pfam" id="PF16916">
    <property type="entry name" value="ZT_dimer"/>
    <property type="match status" value="3"/>
</dbReference>
<dbReference type="NCBIfam" id="TIGR01297">
    <property type="entry name" value="CDF"/>
    <property type="match status" value="1"/>
</dbReference>
<comment type="subcellular location">
    <subcellularLocation>
        <location evidence="1">Membrane</location>
        <topology evidence="1">Multi-pass membrane protein</topology>
    </subcellularLocation>
</comment>
<keyword evidence="5 7" id="KW-1133">Transmembrane helix</keyword>
<feature type="domain" description="Cation efflux protein cytoplasmic" evidence="9">
    <location>
        <begin position="403"/>
        <end position="474"/>
    </location>
</feature>
<dbReference type="AlphaFoldDB" id="E5Y456"/>
<accession>E5Y456</accession>
<reference evidence="10 11" key="2">
    <citation type="submission" date="2013-04" db="EMBL/GenBank/DDBJ databases">
        <title>The Genome Sequence of Bilophila wadsworthia 3_1_6.</title>
        <authorList>
            <consortium name="The Broad Institute Genomics Platform"/>
            <person name="Earl A."/>
            <person name="Ward D."/>
            <person name="Feldgarden M."/>
            <person name="Gevers D."/>
            <person name="Sibley C."/>
            <person name="Strauss J."/>
            <person name="Allen-Vercoe E."/>
            <person name="Walker B."/>
            <person name="Young S."/>
            <person name="Zeng Q."/>
            <person name="Gargeya S."/>
            <person name="Fitzgerald M."/>
            <person name="Haas B."/>
            <person name="Abouelleil A."/>
            <person name="Allen A.W."/>
            <person name="Alvarado L."/>
            <person name="Arachchi H.M."/>
            <person name="Berlin A.M."/>
            <person name="Chapman S.B."/>
            <person name="Gainer-Dewar J."/>
            <person name="Goldberg J."/>
            <person name="Griggs A."/>
            <person name="Gujja S."/>
            <person name="Hansen M."/>
            <person name="Howarth C."/>
            <person name="Imamovic A."/>
            <person name="Ireland A."/>
            <person name="Larimer J."/>
            <person name="McCowan C."/>
            <person name="Murphy C."/>
            <person name="Pearson M."/>
            <person name="Poon T.W."/>
            <person name="Priest M."/>
            <person name="Roberts A."/>
            <person name="Saif S."/>
            <person name="Shea T."/>
            <person name="Sisk P."/>
            <person name="Sykes S."/>
            <person name="Wortman J."/>
            <person name="Nusbaum C."/>
            <person name="Birren B."/>
        </authorList>
    </citation>
    <scope>NUCLEOTIDE SEQUENCE [LARGE SCALE GENOMIC DNA]</scope>
    <source>
        <strain evidence="10 11">3_1_6</strain>
    </source>
</reference>
<dbReference type="GO" id="GO:0016020">
    <property type="term" value="C:membrane"/>
    <property type="evidence" value="ECO:0007669"/>
    <property type="project" value="UniProtKB-SubCell"/>
</dbReference>
<dbReference type="InterPro" id="IPR027470">
    <property type="entry name" value="Cation_efflux_CTD"/>
</dbReference>
<feature type="transmembrane region" description="Helical" evidence="7">
    <location>
        <begin position="192"/>
        <end position="213"/>
    </location>
</feature>
<dbReference type="EMBL" id="ADCP02000001">
    <property type="protein sequence ID" value="EFV45256.1"/>
    <property type="molecule type" value="Genomic_DNA"/>
</dbReference>
<evidence type="ECO:0000259" key="9">
    <source>
        <dbReference type="Pfam" id="PF16916"/>
    </source>
</evidence>
<dbReference type="PANTHER" id="PTHR43840:SF15">
    <property type="entry name" value="MITOCHONDRIAL METAL TRANSPORTER 1-RELATED"/>
    <property type="match status" value="1"/>
</dbReference>
<dbReference type="InterPro" id="IPR002524">
    <property type="entry name" value="Cation_efflux"/>
</dbReference>
<dbReference type="Gene3D" id="1.20.1510.10">
    <property type="entry name" value="Cation efflux protein transmembrane domain"/>
    <property type="match status" value="1"/>
</dbReference>
<feature type="transmembrane region" description="Helical" evidence="7">
    <location>
        <begin position="119"/>
        <end position="136"/>
    </location>
</feature>
<evidence type="ECO:0000259" key="8">
    <source>
        <dbReference type="Pfam" id="PF01545"/>
    </source>
</evidence>
<evidence type="ECO:0000256" key="3">
    <source>
        <dbReference type="ARBA" id="ARBA00022448"/>
    </source>
</evidence>
<dbReference type="OrthoDB" id="9806522at2"/>
<protein>
    <submittedName>
        <fullName evidence="10">Cation diffusion facilitator family transporter</fullName>
    </submittedName>
</protein>
<dbReference type="InterPro" id="IPR036837">
    <property type="entry name" value="Cation_efflux_CTD_sf"/>
</dbReference>
<dbReference type="Pfam" id="PF01545">
    <property type="entry name" value="Cation_efflux"/>
    <property type="match status" value="1"/>
</dbReference>
<dbReference type="Proteomes" id="UP000006034">
    <property type="component" value="Unassembled WGS sequence"/>
</dbReference>
<gene>
    <name evidence="10" type="ORF">HMPREF0179_00967</name>
</gene>
<keyword evidence="4 7" id="KW-0812">Transmembrane</keyword>
<dbReference type="STRING" id="563192.HMPREF0179_00967"/>
<evidence type="ECO:0000313" key="11">
    <source>
        <dbReference type="Proteomes" id="UP000006034"/>
    </source>
</evidence>
<dbReference type="Gene3D" id="3.30.70.1350">
    <property type="entry name" value="Cation efflux protein, cytoplasmic domain"/>
    <property type="match status" value="3"/>
</dbReference>